<reference evidence="3 4" key="1">
    <citation type="submission" date="2016-10" db="EMBL/GenBank/DDBJ databases">
        <authorList>
            <person name="de Groot N.N."/>
        </authorList>
    </citation>
    <scope>NUCLEOTIDE SEQUENCE [LARGE SCALE GENOMIC DNA]</scope>
    <source>
        <strain evidence="3 4">CPCC 202808</strain>
    </source>
</reference>
<evidence type="ECO:0000256" key="1">
    <source>
        <dbReference type="SAM" id="MobiDB-lite"/>
    </source>
</evidence>
<accession>A0A1I2NDX4</accession>
<evidence type="ECO:0000313" key="2">
    <source>
        <dbReference type="EMBL" id="NYH85562.1"/>
    </source>
</evidence>
<dbReference type="Proteomes" id="UP000533017">
    <property type="component" value="Unassembled WGS sequence"/>
</dbReference>
<dbReference type="STRING" id="504797.SAMN05421678_103330"/>
<evidence type="ECO:0000313" key="5">
    <source>
        <dbReference type="Proteomes" id="UP000533017"/>
    </source>
</evidence>
<evidence type="ECO:0000313" key="4">
    <source>
        <dbReference type="Proteomes" id="UP000199052"/>
    </source>
</evidence>
<feature type="region of interest" description="Disordered" evidence="1">
    <location>
        <begin position="116"/>
        <end position="139"/>
    </location>
</feature>
<dbReference type="AlphaFoldDB" id="A0A1I2NDX4"/>
<dbReference type="Proteomes" id="UP000199052">
    <property type="component" value="Unassembled WGS sequence"/>
</dbReference>
<dbReference type="EMBL" id="JACBZA010000001">
    <property type="protein sequence ID" value="NYH85562.1"/>
    <property type="molecule type" value="Genomic_DNA"/>
</dbReference>
<organism evidence="3 4">
    <name type="scientific">Actinopolymorpha cephalotaxi</name>
    <dbReference type="NCBI Taxonomy" id="504797"/>
    <lineage>
        <taxon>Bacteria</taxon>
        <taxon>Bacillati</taxon>
        <taxon>Actinomycetota</taxon>
        <taxon>Actinomycetes</taxon>
        <taxon>Propionibacteriales</taxon>
        <taxon>Actinopolymorphaceae</taxon>
        <taxon>Actinopolymorpha</taxon>
    </lineage>
</organism>
<name>A0A1I2NDX4_9ACTN</name>
<gene>
    <name evidence="2" type="ORF">FHR37_004413</name>
    <name evidence="3" type="ORF">SAMN05421678_103330</name>
</gene>
<protein>
    <submittedName>
        <fullName evidence="3">Uncharacterized protein</fullName>
    </submittedName>
</protein>
<sequence>MTRERSFAGIKVSPVRRADLLAELDLGDRTDGTRPLTVTYLNPDYARRALRSPRLRDDINAFDVVLVDGNGVRLLTPLFGFTVPERLDTDSLAPDVFGRLARRGIAATTLRVPPTLTASARTGSRSQSGNPTSAARCTTASCSGTSRATWSALVTSPRTTRAPNLCRPIA</sequence>
<keyword evidence="5" id="KW-1185">Reference proteome</keyword>
<dbReference type="EMBL" id="FOOI01000003">
    <property type="protein sequence ID" value="SFG02125.1"/>
    <property type="molecule type" value="Genomic_DNA"/>
</dbReference>
<proteinExistence type="predicted"/>
<evidence type="ECO:0000313" key="3">
    <source>
        <dbReference type="EMBL" id="SFG02125.1"/>
    </source>
</evidence>
<reference evidence="2 5" key="2">
    <citation type="submission" date="2020-07" db="EMBL/GenBank/DDBJ databases">
        <title>Sequencing the genomes of 1000 actinobacteria strains.</title>
        <authorList>
            <person name="Klenk H.-P."/>
        </authorList>
    </citation>
    <scope>NUCLEOTIDE SEQUENCE [LARGE SCALE GENOMIC DNA]</scope>
    <source>
        <strain evidence="2 5">DSM 45117</strain>
    </source>
</reference>